<evidence type="ECO:0000313" key="2">
    <source>
        <dbReference type="Proteomes" id="UP000554482"/>
    </source>
</evidence>
<evidence type="ECO:0000313" key="1">
    <source>
        <dbReference type="EMBL" id="KAF5205247.1"/>
    </source>
</evidence>
<gene>
    <name evidence="1" type="ORF">FRX31_005166</name>
</gene>
<proteinExistence type="predicted"/>
<protein>
    <submittedName>
        <fullName evidence="1">Uncharacterized protein</fullName>
    </submittedName>
</protein>
<name>A0A7J6X8C2_THATH</name>
<comment type="caution">
    <text evidence="1">The sequence shown here is derived from an EMBL/GenBank/DDBJ whole genome shotgun (WGS) entry which is preliminary data.</text>
</comment>
<reference evidence="1 2" key="1">
    <citation type="submission" date="2020-06" db="EMBL/GenBank/DDBJ databases">
        <title>Transcriptomic and genomic resources for Thalictrum thalictroides and T. hernandezii: Facilitating candidate gene discovery in an emerging model plant lineage.</title>
        <authorList>
            <person name="Arias T."/>
            <person name="Riano-Pachon D.M."/>
            <person name="Di Stilio V.S."/>
        </authorList>
    </citation>
    <scope>NUCLEOTIDE SEQUENCE [LARGE SCALE GENOMIC DNA]</scope>
    <source>
        <strain evidence="2">cv. WT478/WT964</strain>
        <tissue evidence="1">Leaves</tissue>
    </source>
</reference>
<sequence length="98" mass="10703">MIQLTLDPPLLGLKLINEFKRLSKLFKVVNAKIFGALRGLLGWRRSLVLCGWYLTSTSSSPHYDPIDGGPSTVGIRTHQCGQAPQPALQGCQCEGLSH</sequence>
<keyword evidence="2" id="KW-1185">Reference proteome</keyword>
<dbReference type="Proteomes" id="UP000554482">
    <property type="component" value="Unassembled WGS sequence"/>
</dbReference>
<organism evidence="1 2">
    <name type="scientific">Thalictrum thalictroides</name>
    <name type="common">Rue-anemone</name>
    <name type="synonym">Anemone thalictroides</name>
    <dbReference type="NCBI Taxonomy" id="46969"/>
    <lineage>
        <taxon>Eukaryota</taxon>
        <taxon>Viridiplantae</taxon>
        <taxon>Streptophyta</taxon>
        <taxon>Embryophyta</taxon>
        <taxon>Tracheophyta</taxon>
        <taxon>Spermatophyta</taxon>
        <taxon>Magnoliopsida</taxon>
        <taxon>Ranunculales</taxon>
        <taxon>Ranunculaceae</taxon>
        <taxon>Thalictroideae</taxon>
        <taxon>Thalictrum</taxon>
    </lineage>
</organism>
<dbReference type="AlphaFoldDB" id="A0A7J6X8C2"/>
<accession>A0A7J6X8C2</accession>
<dbReference type="EMBL" id="JABWDY010004333">
    <property type="protein sequence ID" value="KAF5205247.1"/>
    <property type="molecule type" value="Genomic_DNA"/>
</dbReference>